<dbReference type="AlphaFoldDB" id="A9B2F3"/>
<feature type="region of interest" description="Disordered" evidence="1">
    <location>
        <begin position="172"/>
        <end position="200"/>
    </location>
</feature>
<gene>
    <name evidence="3" type="ordered locus">Haur_1353</name>
</gene>
<evidence type="ECO:0000313" key="4">
    <source>
        <dbReference type="Proteomes" id="UP000000787"/>
    </source>
</evidence>
<sequence>MTKFRGAIEYEKPPPDEHNDIQNLITNFRRLNNMFIAVSFVHMAFTMLAFTHGLVGFAWFIVACATMAMVLGIDLALMWLSAYIGIQLKHKQPIGFWNWLAFIIALAVEVTFNTASLIIHMPPSMGFFGYLIAGTFGSFVALIIYASATAPNRLRQTIDYIKHLERVDAENERKRLEAQRKQQRQTAMQERFEPSESHNETIAMLPEPDESAALRTTNGKSAISADDIHAILKVLYEKNITEFKTKQDLRRLLGFTSTSSGTKAFDTLQRYAMVEAGESGYEIIWENANAIN</sequence>
<organism evidence="3 4">
    <name type="scientific">Herpetosiphon aurantiacus (strain ATCC 23779 / DSM 785 / 114-95)</name>
    <dbReference type="NCBI Taxonomy" id="316274"/>
    <lineage>
        <taxon>Bacteria</taxon>
        <taxon>Bacillati</taxon>
        <taxon>Chloroflexota</taxon>
        <taxon>Chloroflexia</taxon>
        <taxon>Herpetosiphonales</taxon>
        <taxon>Herpetosiphonaceae</taxon>
        <taxon>Herpetosiphon</taxon>
    </lineage>
</organism>
<proteinExistence type="predicted"/>
<feature type="transmembrane region" description="Helical" evidence="2">
    <location>
        <begin position="57"/>
        <end position="84"/>
    </location>
</feature>
<accession>A9B2F3</accession>
<keyword evidence="2" id="KW-1133">Transmembrane helix</keyword>
<evidence type="ECO:0000256" key="1">
    <source>
        <dbReference type="SAM" id="MobiDB-lite"/>
    </source>
</evidence>
<reference evidence="3 4" key="1">
    <citation type="journal article" date="2011" name="Stand. Genomic Sci.">
        <title>Complete genome sequence of the filamentous gliding predatory bacterium Herpetosiphon aurantiacus type strain (114-95(T)).</title>
        <authorList>
            <person name="Kiss H."/>
            <person name="Nett M."/>
            <person name="Domin N."/>
            <person name="Martin K."/>
            <person name="Maresca J.A."/>
            <person name="Copeland A."/>
            <person name="Lapidus A."/>
            <person name="Lucas S."/>
            <person name="Berry K.W."/>
            <person name="Glavina Del Rio T."/>
            <person name="Dalin E."/>
            <person name="Tice H."/>
            <person name="Pitluck S."/>
            <person name="Richardson P."/>
            <person name="Bruce D."/>
            <person name="Goodwin L."/>
            <person name="Han C."/>
            <person name="Detter J.C."/>
            <person name="Schmutz J."/>
            <person name="Brettin T."/>
            <person name="Land M."/>
            <person name="Hauser L."/>
            <person name="Kyrpides N.C."/>
            <person name="Ivanova N."/>
            <person name="Goker M."/>
            <person name="Woyke T."/>
            <person name="Klenk H.P."/>
            <person name="Bryant D.A."/>
        </authorList>
    </citation>
    <scope>NUCLEOTIDE SEQUENCE [LARGE SCALE GENOMIC DNA]</scope>
    <source>
        <strain evidence="4">ATCC 23779 / DSM 785 / 114-95</strain>
    </source>
</reference>
<dbReference type="KEGG" id="hau:Haur_1353"/>
<dbReference type="Proteomes" id="UP000000787">
    <property type="component" value="Chromosome"/>
</dbReference>
<feature type="transmembrane region" description="Helical" evidence="2">
    <location>
        <begin position="96"/>
        <end position="121"/>
    </location>
</feature>
<keyword evidence="4" id="KW-1185">Reference proteome</keyword>
<dbReference type="InParanoid" id="A9B2F3"/>
<feature type="compositionally biased region" description="Basic and acidic residues" evidence="1">
    <location>
        <begin position="190"/>
        <end position="199"/>
    </location>
</feature>
<protein>
    <submittedName>
        <fullName evidence="3">Uncharacterized protein</fullName>
    </submittedName>
</protein>
<evidence type="ECO:0000313" key="3">
    <source>
        <dbReference type="EMBL" id="ABX03998.1"/>
    </source>
</evidence>
<name>A9B2F3_HERA2</name>
<dbReference type="HOGENOM" id="CLU_952400_0_0_0"/>
<evidence type="ECO:0000256" key="2">
    <source>
        <dbReference type="SAM" id="Phobius"/>
    </source>
</evidence>
<keyword evidence="2" id="KW-0812">Transmembrane</keyword>
<keyword evidence="2" id="KW-0472">Membrane</keyword>
<dbReference type="EMBL" id="CP000875">
    <property type="protein sequence ID" value="ABX03998.1"/>
    <property type="molecule type" value="Genomic_DNA"/>
</dbReference>
<feature type="transmembrane region" description="Helical" evidence="2">
    <location>
        <begin position="31"/>
        <end position="51"/>
    </location>
</feature>
<dbReference type="BioCyc" id="HAUR316274:GHYA-1374-MONOMER"/>
<dbReference type="STRING" id="316274.Haur_1353"/>
<feature type="transmembrane region" description="Helical" evidence="2">
    <location>
        <begin position="127"/>
        <end position="146"/>
    </location>
</feature>